<feature type="compositionally biased region" description="Basic and acidic residues" evidence="1">
    <location>
        <begin position="283"/>
        <end position="311"/>
    </location>
</feature>
<comment type="caution">
    <text evidence="2">The sequence shown here is derived from an EMBL/GenBank/DDBJ whole genome shotgun (WGS) entry which is preliminary data.</text>
</comment>
<reference evidence="2 3" key="1">
    <citation type="submission" date="2014-11" db="EMBL/GenBank/DDBJ databases">
        <title>A Rickettsiales Symbiont of Amoebae With Ancient Features.</title>
        <authorList>
            <person name="Schulz F."/>
            <person name="Martijn J."/>
            <person name="Wascher F."/>
            <person name="Kostanjsek R."/>
            <person name="Ettema T.J."/>
            <person name="Horn M."/>
        </authorList>
    </citation>
    <scope>NUCLEOTIDE SEQUENCE [LARGE SCALE GENOMIC DNA]</scope>
    <source>
        <strain evidence="2 3">UWC36</strain>
    </source>
</reference>
<protein>
    <submittedName>
        <fullName evidence="2">Uncharacterized protein</fullName>
    </submittedName>
</protein>
<evidence type="ECO:0000256" key="1">
    <source>
        <dbReference type="SAM" id="MobiDB-lite"/>
    </source>
</evidence>
<gene>
    <name evidence="2" type="ORF">NF27_EY01480</name>
</gene>
<evidence type="ECO:0000313" key="2">
    <source>
        <dbReference type="EMBL" id="KIE05052.1"/>
    </source>
</evidence>
<name>A0A0C1MSM5_9RICK</name>
<accession>A0A0C1MSM5</accession>
<sequence>MQHKWKDIVNSYFTQEVGTSGEENKGLNDIKSWMQNRLIKKVGTFSWQSIPLQVISIFISAISFSKIFGNQGIILFTDEDDERYDKGIQALNNLIFTVSTSLSHSIYQYTYAIDVNCRKNKKLYSEFKQTFQEFDKYSATEERDIENQVKRPYKLVGDTIAKALEKALILKGVKNINCLNDFRVTEYTLNMLIAFNKYLLNQGNPSLLAFDNDHCDRIAKEFAEIIASTINKRSYVSNLVRAHKPNHAQLKLTPSIENFLIIIDEVMTKDNQAHQLYENPIENSKEYHETKGKEKESSKEKLRGSSEKRESGISSYSDAEDAEEEISEKWRRHAEELSDHKYEASEEPSYNIDFSEDDYEEGELSEVTAKSRGNEEEFYKVPQKFYKNKSKIYDKFLEDFKPGSQSINFSLRQGLYHKYLNSGTVAQCIYKIFCSASASFAIYNPLAFDNNYSIVFRYLLACGSLLTSYVFYNLYTNIRNIETNEREIAERLEDVIKSLYARRLIIKNAESKYLITVQVKQIQEILSETFKALENDHSIKLDEKNQAKVLAITYSALGSVLIEKFNKDQKFEFNAEDKLNISASLANELAKDISKAPLNSIVAARNPGKSKLLNNIYERPLIDAIKYNLPGENDNRNWCERIEIENYRHAGK</sequence>
<proteinExistence type="predicted"/>
<keyword evidence="3" id="KW-1185">Reference proteome</keyword>
<dbReference type="AlphaFoldDB" id="A0A0C1MSM5"/>
<feature type="region of interest" description="Disordered" evidence="1">
    <location>
        <begin position="277"/>
        <end position="322"/>
    </location>
</feature>
<organism evidence="2 3">
    <name type="scientific">Candidatus Jidaibacter acanthamoebae</name>
    <dbReference type="NCBI Taxonomy" id="86105"/>
    <lineage>
        <taxon>Bacteria</taxon>
        <taxon>Pseudomonadati</taxon>
        <taxon>Pseudomonadota</taxon>
        <taxon>Alphaproteobacteria</taxon>
        <taxon>Rickettsiales</taxon>
        <taxon>Candidatus Midichloriaceae</taxon>
        <taxon>Candidatus Jidaibacter</taxon>
    </lineage>
</organism>
<dbReference type="Proteomes" id="UP000031258">
    <property type="component" value="Unassembled WGS sequence"/>
</dbReference>
<dbReference type="STRING" id="86105.NF27_EY01480"/>
<dbReference type="RefSeq" id="WP_039457146.1">
    <property type="nucleotide sequence ID" value="NZ_JSWE01000124.1"/>
</dbReference>
<dbReference type="OrthoDB" id="8659436at2"/>
<evidence type="ECO:0000313" key="3">
    <source>
        <dbReference type="Proteomes" id="UP000031258"/>
    </source>
</evidence>
<dbReference type="EMBL" id="JSWE01000124">
    <property type="protein sequence ID" value="KIE05052.1"/>
    <property type="molecule type" value="Genomic_DNA"/>
</dbReference>